<evidence type="ECO:0000313" key="9">
    <source>
        <dbReference type="Proteomes" id="UP000094626"/>
    </source>
</evidence>
<feature type="signal peptide" evidence="5">
    <location>
        <begin position="1"/>
        <end position="30"/>
    </location>
</feature>
<gene>
    <name evidence="8" type="ORF">BES08_18705</name>
</gene>
<evidence type="ECO:0000256" key="3">
    <source>
        <dbReference type="ARBA" id="ARBA00023237"/>
    </source>
</evidence>
<sequence>MSGNTSCAGQTARAVIVSALLCGTAVPALADDLDTGEHADIVVTADGSAESRARQRDAPNIVQSISQEEAFRLLDLNAGEAIARLPGVTIGADKGVGHFVNIRGLDADLTSTTFGGTHLPPPDPVTPQGGGRAFSFDVMPTGVFGSLTLTKTNRPDMDAEALGGTIEISPKAIPTGRDHFLTARLGSGEQLSRHTGVVDLSASGGIRFGDKNGGGPFSIVGSLAYYRDALGMDDRRTSYVNKASAPDLAWSSMSQSYNTFRHVTKGGSIEFAYEPDADTRFYARYLNTGYQEDNWRQQLAIKTSGTATANADGTYTSPVKQLDKSLRDTLLKVNLQLAEIGGRNKLGDLALDYHVSFAQGREYRPYDTISTFTSKPGSANITYGDAGGYYPSYTVTGTDPFGTGAYKLSSLTNNDNLYRTREWSGAVNAALPTALTGGANESIKFGVAVRLRTNTHVINPYTATTFPSTGPAVVAPGANAIVDQSHYSNGPDIDIDAMRGLWSGGTGTGFGNNVQADAYAGGLSRQDNRENVFAGYVQGEADFSALHLLAGLRAEFTDARYQGNTGVPITSSAAAGGTITNGKGSILVPTSSTSRYTNLFPSLQARYEFSPSLIARAVYSSTIARPGFNQVNPSATIDAANNIVTTGNPNLKPITANSFDLSVEHYLPFGGIVSAGVFDKELSNYIFNRTQSGGITDPVTLAVLGNQATPTQVVTYANISHAWVRGIELNYDQHLSFLPGPLSNLGVSGNYTLIDSSADIRPGEKGPLPASSKHIYNAAVYWDDGKLNVRTAISYAGRSLWSVGTTRALDQYAEARFMLDIGASYAVTDNVSIYTSGRNLLNTPKIRSEGTRDHTVQHQLSGSAVFGGVNVQF</sequence>
<evidence type="ECO:0000256" key="4">
    <source>
        <dbReference type="RuleBase" id="RU003357"/>
    </source>
</evidence>
<dbReference type="SUPFAM" id="SSF56935">
    <property type="entry name" value="Porins"/>
    <property type="match status" value="1"/>
</dbReference>
<evidence type="ECO:0000256" key="1">
    <source>
        <dbReference type="ARBA" id="ARBA00004442"/>
    </source>
</evidence>
<evidence type="ECO:0008006" key="10">
    <source>
        <dbReference type="Google" id="ProtNLM"/>
    </source>
</evidence>
<comment type="similarity">
    <text evidence="4">Belongs to the TonB-dependent receptor family.</text>
</comment>
<dbReference type="KEGG" id="nre:BES08_18705"/>
<feature type="chain" id="PRO_5009104841" description="TonB-dependent receptor" evidence="5">
    <location>
        <begin position="31"/>
        <end position="873"/>
    </location>
</feature>
<geneLocation type="plasmid" evidence="8 9">
    <name>pSA1</name>
</geneLocation>
<dbReference type="PANTHER" id="PTHR40980:SF4">
    <property type="entry name" value="TONB-DEPENDENT RECEPTOR-LIKE BETA-BARREL DOMAIN-CONTAINING PROTEIN"/>
    <property type="match status" value="1"/>
</dbReference>
<dbReference type="Pfam" id="PF07715">
    <property type="entry name" value="Plug"/>
    <property type="match status" value="1"/>
</dbReference>
<dbReference type="EMBL" id="CP017076">
    <property type="protein sequence ID" value="AOR78935.1"/>
    <property type="molecule type" value="Genomic_DNA"/>
</dbReference>
<evidence type="ECO:0000259" key="7">
    <source>
        <dbReference type="Pfam" id="PF07715"/>
    </source>
</evidence>
<dbReference type="InterPro" id="IPR036942">
    <property type="entry name" value="Beta-barrel_TonB_sf"/>
</dbReference>
<feature type="domain" description="TonB-dependent receptor-like beta-barrel" evidence="6">
    <location>
        <begin position="382"/>
        <end position="840"/>
    </location>
</feature>
<protein>
    <recommendedName>
        <fullName evidence="10">TonB-dependent receptor</fullName>
    </recommendedName>
</protein>
<keyword evidence="5" id="KW-0732">Signal</keyword>
<dbReference type="Pfam" id="PF00593">
    <property type="entry name" value="TonB_dep_Rec_b-barrel"/>
    <property type="match status" value="1"/>
</dbReference>
<keyword evidence="3" id="KW-0998">Cell outer membrane</keyword>
<organism evidence="8 9">
    <name type="scientific">Novosphingobium resinovorum</name>
    <dbReference type="NCBI Taxonomy" id="158500"/>
    <lineage>
        <taxon>Bacteria</taxon>
        <taxon>Pseudomonadati</taxon>
        <taxon>Pseudomonadota</taxon>
        <taxon>Alphaproteobacteria</taxon>
        <taxon>Sphingomonadales</taxon>
        <taxon>Sphingomonadaceae</taxon>
        <taxon>Novosphingobium</taxon>
    </lineage>
</organism>
<dbReference type="GO" id="GO:0009279">
    <property type="term" value="C:cell outer membrane"/>
    <property type="evidence" value="ECO:0007669"/>
    <property type="project" value="UniProtKB-SubCell"/>
</dbReference>
<keyword evidence="4" id="KW-0798">TonB box</keyword>
<name>A0A1D8AA36_9SPHN</name>
<dbReference type="InterPro" id="IPR037066">
    <property type="entry name" value="Plug_dom_sf"/>
</dbReference>
<evidence type="ECO:0000256" key="5">
    <source>
        <dbReference type="SAM" id="SignalP"/>
    </source>
</evidence>
<dbReference type="NCBIfam" id="TIGR01782">
    <property type="entry name" value="TonB-Xanth-Caul"/>
    <property type="match status" value="1"/>
</dbReference>
<dbReference type="PANTHER" id="PTHR40980">
    <property type="entry name" value="PLUG DOMAIN-CONTAINING PROTEIN"/>
    <property type="match status" value="1"/>
</dbReference>
<comment type="subcellular location">
    <subcellularLocation>
        <location evidence="1 4">Cell outer membrane</location>
    </subcellularLocation>
</comment>
<dbReference type="InterPro" id="IPR010104">
    <property type="entry name" value="TonB_rcpt_bac"/>
</dbReference>
<dbReference type="RefSeq" id="WP_069709359.1">
    <property type="nucleotide sequence ID" value="NZ_CP017076.1"/>
</dbReference>
<dbReference type="InterPro" id="IPR000531">
    <property type="entry name" value="Beta-barrel_TonB"/>
</dbReference>
<dbReference type="Gene3D" id="2.170.130.10">
    <property type="entry name" value="TonB-dependent receptor, plug domain"/>
    <property type="match status" value="1"/>
</dbReference>
<evidence type="ECO:0000259" key="6">
    <source>
        <dbReference type="Pfam" id="PF00593"/>
    </source>
</evidence>
<feature type="domain" description="TonB-dependent receptor plug" evidence="7">
    <location>
        <begin position="55"/>
        <end position="165"/>
    </location>
</feature>
<dbReference type="InterPro" id="IPR012910">
    <property type="entry name" value="Plug_dom"/>
</dbReference>
<dbReference type="OrthoDB" id="5476657at2"/>
<keyword evidence="9" id="KW-1185">Reference proteome</keyword>
<keyword evidence="8" id="KW-0614">Plasmid</keyword>
<keyword evidence="2 4" id="KW-0472">Membrane</keyword>
<proteinExistence type="inferred from homology"/>
<evidence type="ECO:0000256" key="2">
    <source>
        <dbReference type="ARBA" id="ARBA00023136"/>
    </source>
</evidence>
<evidence type="ECO:0000313" key="8">
    <source>
        <dbReference type="EMBL" id="AOR78935.1"/>
    </source>
</evidence>
<accession>A0A1D8AA36</accession>
<dbReference type="AlphaFoldDB" id="A0A1D8AA36"/>
<dbReference type="Gene3D" id="2.40.170.20">
    <property type="entry name" value="TonB-dependent receptor, beta-barrel domain"/>
    <property type="match status" value="1"/>
</dbReference>
<dbReference type="Proteomes" id="UP000094626">
    <property type="component" value="Plasmid pSA1"/>
</dbReference>
<reference evidence="9" key="1">
    <citation type="journal article" date="2017" name="J. Biotechnol.">
        <title>Complete genome sequence of Novosphingobium resinovorum SA1, a versatile xenobiotic-degrading bacterium capable of utilizing sulfanilic acid.</title>
        <authorList>
            <person name="Hegedus B."/>
            <person name="Kos P.B."/>
            <person name="Balint B."/>
            <person name="Maroti G."/>
            <person name="Gan H.M."/>
            <person name="Perei K."/>
            <person name="Rakhely G."/>
        </authorList>
    </citation>
    <scope>NUCLEOTIDE SEQUENCE [LARGE SCALE GENOMIC DNA]</scope>
    <source>
        <strain evidence="9">SA1</strain>
    </source>
</reference>